<feature type="region of interest" description="Disordered" evidence="1">
    <location>
        <begin position="1"/>
        <end position="24"/>
    </location>
</feature>
<evidence type="ECO:0000256" key="1">
    <source>
        <dbReference type="SAM" id="MobiDB-lite"/>
    </source>
</evidence>
<evidence type="ECO:0000313" key="2">
    <source>
        <dbReference type="EMBL" id="ROL50907.1"/>
    </source>
</evidence>
<dbReference type="Proteomes" id="UP000281406">
    <property type="component" value="Unassembled WGS sequence"/>
</dbReference>
<protein>
    <submittedName>
        <fullName evidence="2">Uncharacterized protein</fullName>
    </submittedName>
</protein>
<keyword evidence="3" id="KW-1185">Reference proteome</keyword>
<reference evidence="2 3" key="1">
    <citation type="submission" date="2018-10" db="EMBL/GenBank/DDBJ databases">
        <title>Genome assembly for a Yunnan-Guizhou Plateau 3E fish, Anabarilius grahami (Regan), and its evolutionary and genetic applications.</title>
        <authorList>
            <person name="Jiang W."/>
        </authorList>
    </citation>
    <scope>NUCLEOTIDE SEQUENCE [LARGE SCALE GENOMIC DNA]</scope>
    <source>
        <strain evidence="2">AG-KIZ</strain>
        <tissue evidence="2">Muscle</tissue>
    </source>
</reference>
<name>A0A3N0YX90_ANAGA</name>
<accession>A0A3N0YX90</accession>
<proteinExistence type="predicted"/>
<sequence length="166" mass="19203">MRNMQMDQSSTTEGQGTSGVRQENPVLSLVPNQCTSVERAILETLEKMDLKINHLTSLVQSLVGNGHFLPQMQNDEDGIFPLASTEYLDRLEQSLLDRGFMQRMVRNGIVNLQLLMKCSVYVYMLLEKSEIKINYELRKNCAHQGCIYLIRNTVKTVTMKYYYHFK</sequence>
<dbReference type="OrthoDB" id="8958382at2759"/>
<dbReference type="AlphaFoldDB" id="A0A3N0YX90"/>
<organism evidence="2 3">
    <name type="scientific">Anabarilius grahami</name>
    <name type="common">Kanglang fish</name>
    <name type="synonym">Barilius grahami</name>
    <dbReference type="NCBI Taxonomy" id="495550"/>
    <lineage>
        <taxon>Eukaryota</taxon>
        <taxon>Metazoa</taxon>
        <taxon>Chordata</taxon>
        <taxon>Craniata</taxon>
        <taxon>Vertebrata</taxon>
        <taxon>Euteleostomi</taxon>
        <taxon>Actinopterygii</taxon>
        <taxon>Neopterygii</taxon>
        <taxon>Teleostei</taxon>
        <taxon>Ostariophysi</taxon>
        <taxon>Cypriniformes</taxon>
        <taxon>Xenocyprididae</taxon>
        <taxon>Xenocypridinae</taxon>
        <taxon>Xenocypridinae incertae sedis</taxon>
        <taxon>Anabarilius</taxon>
    </lineage>
</organism>
<gene>
    <name evidence="2" type="ORF">DPX16_3541</name>
</gene>
<comment type="caution">
    <text evidence="2">The sequence shown here is derived from an EMBL/GenBank/DDBJ whole genome shotgun (WGS) entry which is preliminary data.</text>
</comment>
<dbReference type="EMBL" id="RJVU01019282">
    <property type="protein sequence ID" value="ROL50907.1"/>
    <property type="molecule type" value="Genomic_DNA"/>
</dbReference>
<feature type="compositionally biased region" description="Polar residues" evidence="1">
    <location>
        <begin position="1"/>
        <end position="21"/>
    </location>
</feature>
<evidence type="ECO:0000313" key="3">
    <source>
        <dbReference type="Proteomes" id="UP000281406"/>
    </source>
</evidence>